<organism evidence="4 5">
    <name type="scientific">Diceros bicornis minor</name>
    <name type="common">South-central black rhinoceros</name>
    <dbReference type="NCBI Taxonomy" id="77932"/>
    <lineage>
        <taxon>Eukaryota</taxon>
        <taxon>Metazoa</taxon>
        <taxon>Chordata</taxon>
        <taxon>Craniata</taxon>
        <taxon>Vertebrata</taxon>
        <taxon>Euteleostomi</taxon>
        <taxon>Mammalia</taxon>
        <taxon>Eutheria</taxon>
        <taxon>Laurasiatheria</taxon>
        <taxon>Perissodactyla</taxon>
        <taxon>Rhinocerotidae</taxon>
        <taxon>Diceros</taxon>
    </lineage>
</organism>
<dbReference type="AlphaFoldDB" id="A0A7J7ETF2"/>
<dbReference type="PANTHER" id="PTHR10505">
    <property type="entry name" value="CALCITONIN-RELATED"/>
    <property type="match status" value="1"/>
</dbReference>
<proteinExistence type="inferred from homology"/>
<keyword evidence="5" id="KW-1185">Reference proteome</keyword>
<name>A0A7J7ETF2_DICBM</name>
<dbReference type="GO" id="GO:0051480">
    <property type="term" value="P:regulation of cytosolic calcium ion concentration"/>
    <property type="evidence" value="ECO:0007669"/>
    <property type="project" value="TreeGrafter"/>
</dbReference>
<sequence length="172" mass="18680">PPGPPWTQSCGNKSSRSCWEASEPLPSPSATDTSQCCPLTTTLPPLPLSPLQATCYLLPASWSYTRQASSRQHHSVKTALPGAQSALESHPDPAILPEEESGLLLAALVKDYVQMRPGSRRQRAPGILQHCHLHDPSAGKLAEQIWGVLKSDFMPTDVGPESYGRHRRDLQA</sequence>
<dbReference type="Pfam" id="PF00214">
    <property type="entry name" value="Calc_CGRP_IAPP"/>
    <property type="match status" value="1"/>
</dbReference>
<feature type="region of interest" description="Disordered" evidence="3">
    <location>
        <begin position="1"/>
        <end position="33"/>
    </location>
</feature>
<dbReference type="GO" id="GO:0007189">
    <property type="term" value="P:adenylate cyclase-activating G protein-coupled receptor signaling pathway"/>
    <property type="evidence" value="ECO:0007669"/>
    <property type="project" value="TreeGrafter"/>
</dbReference>
<keyword evidence="2" id="KW-1015">Disulfide bond</keyword>
<evidence type="ECO:0000313" key="5">
    <source>
        <dbReference type="Proteomes" id="UP000551758"/>
    </source>
</evidence>
<dbReference type="Proteomes" id="UP000551758">
    <property type="component" value="Unassembled WGS sequence"/>
</dbReference>
<evidence type="ECO:0000256" key="2">
    <source>
        <dbReference type="ARBA" id="ARBA00023157"/>
    </source>
</evidence>
<dbReference type="InterPro" id="IPR021117">
    <property type="entry name" value="Calcitonin-like"/>
</dbReference>
<gene>
    <name evidence="4" type="ORF">HPG69_005914</name>
</gene>
<feature type="non-terminal residue" evidence="4">
    <location>
        <position position="172"/>
    </location>
</feature>
<dbReference type="EMBL" id="JACDTQ010002427">
    <property type="protein sequence ID" value="KAF5918874.1"/>
    <property type="molecule type" value="Genomic_DNA"/>
</dbReference>
<dbReference type="PANTHER" id="PTHR10505:SF3">
    <property type="entry name" value="CALCITONIN GENE-RELATED PEPTIDE 2"/>
    <property type="match status" value="1"/>
</dbReference>
<reference evidence="4 5" key="1">
    <citation type="journal article" date="2020" name="Mol. Biol. Evol.">
        <title>Interspecific Gene Flow and the Evolution of Specialization in Black and White Rhinoceros.</title>
        <authorList>
            <person name="Moodley Y."/>
            <person name="Westbury M.V."/>
            <person name="Russo I.M."/>
            <person name="Gopalakrishnan S."/>
            <person name="Rakotoarivelo A."/>
            <person name="Olsen R.A."/>
            <person name="Prost S."/>
            <person name="Tunstall T."/>
            <person name="Ryder O.A."/>
            <person name="Dalen L."/>
            <person name="Bruford M.W."/>
        </authorList>
    </citation>
    <scope>NUCLEOTIDE SEQUENCE [LARGE SCALE GENOMIC DNA]</scope>
    <source>
        <strain evidence="4">SBR-YM</strain>
        <tissue evidence="4">Skin</tissue>
    </source>
</reference>
<dbReference type="InterPro" id="IPR021116">
    <property type="entry name" value="Calcitonin/adrenomedullin"/>
</dbReference>
<evidence type="ECO:0000256" key="3">
    <source>
        <dbReference type="SAM" id="MobiDB-lite"/>
    </source>
</evidence>
<accession>A0A7J7ETF2</accession>
<evidence type="ECO:0000313" key="4">
    <source>
        <dbReference type="EMBL" id="KAF5918874.1"/>
    </source>
</evidence>
<evidence type="ECO:0000256" key="1">
    <source>
        <dbReference type="ARBA" id="ARBA00009222"/>
    </source>
</evidence>
<dbReference type="GO" id="GO:0005615">
    <property type="term" value="C:extracellular space"/>
    <property type="evidence" value="ECO:0007669"/>
    <property type="project" value="TreeGrafter"/>
</dbReference>
<protein>
    <submittedName>
        <fullName evidence="4">Uncharacterized protein</fullName>
    </submittedName>
</protein>
<dbReference type="GO" id="GO:0031716">
    <property type="term" value="F:calcitonin receptor binding"/>
    <property type="evidence" value="ECO:0007669"/>
    <property type="project" value="TreeGrafter"/>
</dbReference>
<dbReference type="GO" id="GO:0005179">
    <property type="term" value="F:hormone activity"/>
    <property type="evidence" value="ECO:0007669"/>
    <property type="project" value="InterPro"/>
</dbReference>
<feature type="compositionally biased region" description="Polar residues" evidence="3">
    <location>
        <begin position="1"/>
        <end position="17"/>
    </location>
</feature>
<comment type="caution">
    <text evidence="4">The sequence shown here is derived from an EMBL/GenBank/DDBJ whole genome shotgun (WGS) entry which is preliminary data.</text>
</comment>
<comment type="similarity">
    <text evidence="1">Belongs to the calcitonin family.</text>
</comment>